<evidence type="ECO:0000313" key="1">
    <source>
        <dbReference type="EMBL" id="MBD0780121.1"/>
    </source>
</evidence>
<name>A0ABR7V8Z7_9FLAO</name>
<evidence type="ECO:0000313" key="2">
    <source>
        <dbReference type="Proteomes" id="UP001166021"/>
    </source>
</evidence>
<organism evidence="1 2">
    <name type="scientific">Maribacter aquimaris</name>
    <dbReference type="NCBI Taxonomy" id="2737171"/>
    <lineage>
        <taxon>Bacteria</taxon>
        <taxon>Pseudomonadati</taxon>
        <taxon>Bacteroidota</taxon>
        <taxon>Flavobacteriia</taxon>
        <taxon>Flavobacteriales</taxon>
        <taxon>Flavobacteriaceae</taxon>
        <taxon>Maribacter</taxon>
    </lineage>
</organism>
<dbReference type="NCBIfam" id="NF041200">
    <property type="entry name" value="mob_BfmA_Nterm"/>
    <property type="match status" value="1"/>
</dbReference>
<dbReference type="EMBL" id="JABTCF010000023">
    <property type="protein sequence ID" value="MBD0780121.1"/>
    <property type="molecule type" value="Genomic_DNA"/>
</dbReference>
<accession>A0ABR7V8Z7</accession>
<dbReference type="RefSeq" id="WP_188245548.1">
    <property type="nucleotide sequence ID" value="NZ_JABTCF010000023.1"/>
</dbReference>
<protein>
    <submittedName>
        <fullName evidence="1">Uncharacterized protein</fullName>
    </submittedName>
</protein>
<proteinExistence type="predicted"/>
<comment type="caution">
    <text evidence="1">The sequence shown here is derived from an EMBL/GenBank/DDBJ whole genome shotgun (WGS) entry which is preliminary data.</text>
</comment>
<keyword evidence="2" id="KW-1185">Reference proteome</keyword>
<dbReference type="InterPro" id="IPR048012">
    <property type="entry name" value="BfmA-like_N"/>
</dbReference>
<gene>
    <name evidence="1" type="ORF">HPE56_20170</name>
</gene>
<dbReference type="Proteomes" id="UP001166021">
    <property type="component" value="Unassembled WGS sequence"/>
</dbReference>
<sequence>MESENKKKSTFSAVSINRITAERFRVYSKTVSKSHSETIDTIIDFFEKTKITPRNEVMISFIKFQNYMIGRFDYIEVLLRTMEREQIKPTHEILKNLFEGNSLKENKQPLLIEKGLEKLTREEWYREEGTVSFDKYHKLIQAKGNDLRKFREVLSKIEKVDPTFGKSYFKIEIDEAELEALKRELNEK</sequence>
<reference evidence="1" key="1">
    <citation type="submission" date="2020-05" db="EMBL/GenBank/DDBJ databases">
        <title>The draft genome sequence of Maribacter sp. ANRC-HE7.</title>
        <authorList>
            <person name="Mu L."/>
        </authorList>
    </citation>
    <scope>NUCLEOTIDE SEQUENCE</scope>
    <source>
        <strain evidence="1">ANRC-HE7</strain>
    </source>
</reference>